<evidence type="ECO:0000256" key="1">
    <source>
        <dbReference type="SAM" id="Phobius"/>
    </source>
</evidence>
<dbReference type="RefSeq" id="WP_091107024.1">
    <property type="nucleotide sequence ID" value="NZ_FOWQ01000001.1"/>
</dbReference>
<accession>A0A1I5JKP7</accession>
<feature type="transmembrane region" description="Helical" evidence="1">
    <location>
        <begin position="346"/>
        <end position="370"/>
    </location>
</feature>
<feature type="transmembrane region" description="Helical" evidence="1">
    <location>
        <begin position="160"/>
        <end position="184"/>
    </location>
</feature>
<feature type="transmembrane region" description="Helical" evidence="1">
    <location>
        <begin position="231"/>
        <end position="252"/>
    </location>
</feature>
<protein>
    <recommendedName>
        <fullName evidence="4">ABC-2 type transport system permease protein</fullName>
    </recommendedName>
</protein>
<proteinExistence type="predicted"/>
<dbReference type="AlphaFoldDB" id="A0A1I5JKP7"/>
<keyword evidence="3" id="KW-1185">Reference proteome</keyword>
<feature type="transmembrane region" description="Helical" evidence="1">
    <location>
        <begin position="382"/>
        <end position="415"/>
    </location>
</feature>
<feature type="transmembrane region" description="Helical" evidence="1">
    <location>
        <begin position="76"/>
        <end position="98"/>
    </location>
</feature>
<keyword evidence="1" id="KW-1133">Transmembrane helix</keyword>
<feature type="transmembrane region" description="Helical" evidence="1">
    <location>
        <begin position="43"/>
        <end position="64"/>
    </location>
</feature>
<keyword evidence="1" id="KW-0812">Transmembrane</keyword>
<name>A0A1I5JKP7_9ACTN</name>
<reference evidence="3" key="1">
    <citation type="submission" date="2016-10" db="EMBL/GenBank/DDBJ databases">
        <authorList>
            <person name="Varghese N."/>
            <person name="Submissions S."/>
        </authorList>
    </citation>
    <scope>NUCLEOTIDE SEQUENCE [LARGE SCALE GENOMIC DNA]</scope>
    <source>
        <strain evidence="3">DSM 44208</strain>
    </source>
</reference>
<evidence type="ECO:0008006" key="4">
    <source>
        <dbReference type="Google" id="ProtNLM"/>
    </source>
</evidence>
<organism evidence="2 3">
    <name type="scientific">Geodermatophilus dictyosporus</name>
    <dbReference type="NCBI Taxonomy" id="1523247"/>
    <lineage>
        <taxon>Bacteria</taxon>
        <taxon>Bacillati</taxon>
        <taxon>Actinomycetota</taxon>
        <taxon>Actinomycetes</taxon>
        <taxon>Geodermatophilales</taxon>
        <taxon>Geodermatophilaceae</taxon>
        <taxon>Geodermatophilus</taxon>
    </lineage>
</organism>
<dbReference type="InterPro" id="IPR046264">
    <property type="entry name" value="DUF6297"/>
</dbReference>
<dbReference type="Proteomes" id="UP000198857">
    <property type="component" value="Unassembled WGS sequence"/>
</dbReference>
<keyword evidence="1" id="KW-0472">Membrane</keyword>
<dbReference type="STRING" id="1523247.SAMN05660464_0824"/>
<sequence length="523" mass="50423">MSAPPAVLADRDAELSGAAVRRLTRRATAARADTTVAARLAEAWGSLVSVAIGVAVLAGTVASLRERVTLAGAPATATVLPAGVTAALAAVLALAGLVVALDRLGPVSSTPAAAAWWLPLPAGRRDLLRGELGRVVAAVAGTAAVAALPLALTLTDAPSLGGVAAVLAGTAGTAAALVGAVALGQTRGGGGRAAPVAGAVAVGLAAAAVGSATVLAATGGGELPPLPGLPAGWAVLPGAAAVLLLAGALAGLGRLGAGQLRALGATSQYASASALSLDTRDLGRALAARSPREPRRGRRFPRVAGAWQAVVAADRTALGRSPWHLGQVAVAVAVPVLVARTDGLGALPVAVWGACAAGWALAAVAAGHPARQAQLVPALDRLLPLSAAGVTVARAVVPLAVLAVVTTLTGLLIGVAGGTPALWTGLCAATAPAWAAAALRGAFRPEVDWSGPVVSTPMGALPTGVGATLVQGVDVGLVGSLPLAAALVSGGPTPLWLAVQLGWSVLLCAGALALVARRPSGPG</sequence>
<dbReference type="EMBL" id="FOWQ01000001">
    <property type="protein sequence ID" value="SFO73280.1"/>
    <property type="molecule type" value="Genomic_DNA"/>
</dbReference>
<feature type="transmembrane region" description="Helical" evidence="1">
    <location>
        <begin position="196"/>
        <end position="219"/>
    </location>
</feature>
<dbReference type="OrthoDB" id="4922321at2"/>
<evidence type="ECO:0000313" key="3">
    <source>
        <dbReference type="Proteomes" id="UP000198857"/>
    </source>
</evidence>
<evidence type="ECO:0000313" key="2">
    <source>
        <dbReference type="EMBL" id="SFO73280.1"/>
    </source>
</evidence>
<feature type="transmembrane region" description="Helical" evidence="1">
    <location>
        <begin position="421"/>
        <end position="443"/>
    </location>
</feature>
<dbReference type="Pfam" id="PF19814">
    <property type="entry name" value="DUF6297"/>
    <property type="match status" value="1"/>
</dbReference>
<feature type="transmembrane region" description="Helical" evidence="1">
    <location>
        <begin position="495"/>
        <end position="516"/>
    </location>
</feature>
<gene>
    <name evidence="2" type="ORF">SAMN05660464_0824</name>
</gene>
<feature type="transmembrane region" description="Helical" evidence="1">
    <location>
        <begin position="135"/>
        <end position="154"/>
    </location>
</feature>